<dbReference type="RefSeq" id="WP_105359644.1">
    <property type="nucleotide sequence ID" value="NZ_PUIA01000094.1"/>
</dbReference>
<keyword evidence="1" id="KW-0732">Signal</keyword>
<evidence type="ECO:0000256" key="1">
    <source>
        <dbReference type="SAM" id="SignalP"/>
    </source>
</evidence>
<reference evidence="2 3" key="1">
    <citation type="submission" date="2018-02" db="EMBL/GenBank/DDBJ databases">
        <title>Comparative genomes isolates from brazilian mangrove.</title>
        <authorList>
            <person name="Araujo J.E."/>
            <person name="Taketani R.G."/>
            <person name="Silva M.C.P."/>
            <person name="Loureco M.V."/>
            <person name="Andreote F.D."/>
        </authorList>
    </citation>
    <scope>NUCLEOTIDE SEQUENCE [LARGE SCALE GENOMIC DNA]</scope>
    <source>
        <strain evidence="2 3">HEX-2 MGV</strain>
    </source>
</reference>
<gene>
    <name evidence="2" type="ORF">C5Y96_26440</name>
</gene>
<dbReference type="Proteomes" id="UP000240009">
    <property type="component" value="Unassembled WGS sequence"/>
</dbReference>
<protein>
    <recommendedName>
        <fullName evidence="4">YHS domain-containing protein</fullName>
    </recommendedName>
</protein>
<feature type="chain" id="PRO_5015736176" description="YHS domain-containing protein" evidence="1">
    <location>
        <begin position="23"/>
        <end position="157"/>
    </location>
</feature>
<dbReference type="EMBL" id="PUIA01000094">
    <property type="protein sequence ID" value="PQO25046.1"/>
    <property type="molecule type" value="Genomic_DNA"/>
</dbReference>
<feature type="signal peptide" evidence="1">
    <location>
        <begin position="1"/>
        <end position="22"/>
    </location>
</feature>
<sequence>MKARFLIAGLALLAVATVSLVAAEINLEGVKCIMNPKAAAKAEKSLDYKGGKVFFCCDNCPKGFAKKLEAKDKAVMAKGNLQLVATQQAKQEHCPFTGGPMKTELTVNGATIKFCCNNCKGKAEGLEGDEQLTTLFGEEAWEKAGFAVADAKKTEAK</sequence>
<dbReference type="OrthoDB" id="9815497at2"/>
<evidence type="ECO:0000313" key="2">
    <source>
        <dbReference type="EMBL" id="PQO25046.1"/>
    </source>
</evidence>
<organism evidence="2 3">
    <name type="scientific">Blastopirellula marina</name>
    <dbReference type="NCBI Taxonomy" id="124"/>
    <lineage>
        <taxon>Bacteria</taxon>
        <taxon>Pseudomonadati</taxon>
        <taxon>Planctomycetota</taxon>
        <taxon>Planctomycetia</taxon>
        <taxon>Pirellulales</taxon>
        <taxon>Pirellulaceae</taxon>
        <taxon>Blastopirellula</taxon>
    </lineage>
</organism>
<accession>A0A2S8EYP5</accession>
<evidence type="ECO:0008006" key="4">
    <source>
        <dbReference type="Google" id="ProtNLM"/>
    </source>
</evidence>
<comment type="caution">
    <text evidence="2">The sequence shown here is derived from an EMBL/GenBank/DDBJ whole genome shotgun (WGS) entry which is preliminary data.</text>
</comment>
<evidence type="ECO:0000313" key="3">
    <source>
        <dbReference type="Proteomes" id="UP000240009"/>
    </source>
</evidence>
<proteinExistence type="predicted"/>
<dbReference type="AlphaFoldDB" id="A0A2S8EYP5"/>
<name>A0A2S8EYP5_9BACT</name>